<dbReference type="Proteomes" id="UP000236621">
    <property type="component" value="Unassembled WGS sequence"/>
</dbReference>
<evidence type="ECO:0000256" key="1">
    <source>
        <dbReference type="SAM" id="SignalP"/>
    </source>
</evidence>
<sequence length="194" mass="20867">MYAILICALLGLGHAATSGSNQANDAAIGVPGAFEVPVEWDVQAFPDGPVLTLVGTAQEVHAQLLKINPNHTSDFRLESRDSELGPRTDFSRSKVICSEGLFGKPSRWAIADGIAYLLKLRGHPRNQGGPGACGRVSCSYDSAIWWCNDSKQPKTLDGWFEIADGAAWIAGECFYGGQVFDAHDWNVIVRSASC</sequence>
<comment type="caution">
    <text evidence="2">The sequence shown here is derived from an EMBL/GenBank/DDBJ whole genome shotgun (WGS) entry which is preliminary data.</text>
</comment>
<gene>
    <name evidence="2" type="ORF">TCAP_01923</name>
</gene>
<evidence type="ECO:0000313" key="3">
    <source>
        <dbReference type="Proteomes" id="UP000236621"/>
    </source>
</evidence>
<protein>
    <recommendedName>
        <fullName evidence="4">Secreted protein</fullName>
    </recommendedName>
</protein>
<keyword evidence="3" id="KW-1185">Reference proteome</keyword>
<dbReference type="AlphaFoldDB" id="A0A2K3QKW5"/>
<dbReference type="OrthoDB" id="3552888at2759"/>
<dbReference type="EMBL" id="NRSZ01000298">
    <property type="protein sequence ID" value="PNY28164.1"/>
    <property type="molecule type" value="Genomic_DNA"/>
</dbReference>
<dbReference type="STRING" id="45235.A0A2K3QKW5"/>
<feature type="signal peptide" evidence="1">
    <location>
        <begin position="1"/>
        <end position="15"/>
    </location>
</feature>
<keyword evidence="1" id="KW-0732">Signal</keyword>
<accession>A0A2K3QKW5</accession>
<dbReference type="PANTHER" id="PTHR35605">
    <property type="entry name" value="ECP2 EFFECTOR PROTEIN DOMAIN-CONTAINING PROTEIN-RELATED"/>
    <property type="match status" value="1"/>
</dbReference>
<proteinExistence type="predicted"/>
<reference evidence="2 3" key="1">
    <citation type="submission" date="2017-08" db="EMBL/GenBank/DDBJ databases">
        <title>Harnessing the power of phylogenomics to disentangle the directionality and signatures of interkingdom host jumping in the parasitic fungal genus Tolypocladium.</title>
        <authorList>
            <person name="Quandt C.A."/>
            <person name="Patterson W."/>
            <person name="Spatafora J.W."/>
        </authorList>
    </citation>
    <scope>NUCLEOTIDE SEQUENCE [LARGE SCALE GENOMIC DNA]</scope>
    <source>
        <strain evidence="2 3">CBS 113982</strain>
    </source>
</reference>
<name>A0A2K3QKW5_9HYPO</name>
<dbReference type="PANTHER" id="PTHR35605:SF1">
    <property type="entry name" value="ECP2 EFFECTOR PROTEIN DOMAIN-CONTAINING PROTEIN-RELATED"/>
    <property type="match status" value="1"/>
</dbReference>
<feature type="chain" id="PRO_5014411182" description="Secreted protein" evidence="1">
    <location>
        <begin position="16"/>
        <end position="194"/>
    </location>
</feature>
<organism evidence="2 3">
    <name type="scientific">Tolypocladium capitatum</name>
    <dbReference type="NCBI Taxonomy" id="45235"/>
    <lineage>
        <taxon>Eukaryota</taxon>
        <taxon>Fungi</taxon>
        <taxon>Dikarya</taxon>
        <taxon>Ascomycota</taxon>
        <taxon>Pezizomycotina</taxon>
        <taxon>Sordariomycetes</taxon>
        <taxon>Hypocreomycetidae</taxon>
        <taxon>Hypocreales</taxon>
        <taxon>Ophiocordycipitaceae</taxon>
        <taxon>Tolypocladium</taxon>
    </lineage>
</organism>
<evidence type="ECO:0000313" key="2">
    <source>
        <dbReference type="EMBL" id="PNY28164.1"/>
    </source>
</evidence>
<evidence type="ECO:0008006" key="4">
    <source>
        <dbReference type="Google" id="ProtNLM"/>
    </source>
</evidence>